<evidence type="ECO:0000313" key="1">
    <source>
        <dbReference type="EMBL" id="QUT04843.1"/>
    </source>
</evidence>
<dbReference type="RefSeq" id="WP_212608583.1">
    <property type="nucleotide sequence ID" value="NZ_CP073910.1"/>
</dbReference>
<gene>
    <name evidence="1" type="ORF">KFK14_17675</name>
</gene>
<dbReference type="KEGG" id="spph:KFK14_17675"/>
<name>A0A975Q0Y1_9SPHN</name>
<dbReference type="AlphaFoldDB" id="A0A975Q0Y1"/>
<proteinExistence type="predicted"/>
<organism evidence="1 2">
    <name type="scientific">Sphingobium phenoxybenzoativorans</name>
    <dbReference type="NCBI Taxonomy" id="1592790"/>
    <lineage>
        <taxon>Bacteria</taxon>
        <taxon>Pseudomonadati</taxon>
        <taxon>Pseudomonadota</taxon>
        <taxon>Alphaproteobacteria</taxon>
        <taxon>Sphingomonadales</taxon>
        <taxon>Sphingomonadaceae</taxon>
        <taxon>Sphingobium</taxon>
    </lineage>
</organism>
<evidence type="ECO:0000313" key="2">
    <source>
        <dbReference type="Proteomes" id="UP000681425"/>
    </source>
</evidence>
<dbReference type="EMBL" id="CP073910">
    <property type="protein sequence ID" value="QUT04843.1"/>
    <property type="molecule type" value="Genomic_DNA"/>
</dbReference>
<accession>A0A975Q0Y1</accession>
<sequence>MTIKIGDKTFTVKKPSDIDGALIASMGLNAAEVVRLLQANPLAHHVAGALAPYLGDDAPAIADLSRAIAEHGLTEVAVAVAQLLKVDPAPTPPLA</sequence>
<reference evidence="1" key="1">
    <citation type="submission" date="2021-04" db="EMBL/GenBank/DDBJ databases">
        <title>Isolation of p-tert-butylphenol degrading bacteria Sphingobium phenoxybenzoativorans Tas13 from active sludge.</title>
        <authorList>
            <person name="Li Y."/>
        </authorList>
    </citation>
    <scope>NUCLEOTIDE SEQUENCE</scope>
    <source>
        <strain evidence="1">Tas13</strain>
    </source>
</reference>
<dbReference type="Proteomes" id="UP000681425">
    <property type="component" value="Chromosome"/>
</dbReference>
<keyword evidence="2" id="KW-1185">Reference proteome</keyword>
<protein>
    <submittedName>
        <fullName evidence="1">Uncharacterized protein</fullName>
    </submittedName>
</protein>